<dbReference type="EC" id="2.7.1.180" evidence="1 10"/>
<evidence type="ECO:0000256" key="7">
    <source>
        <dbReference type="ARBA" id="ARBA00022842"/>
    </source>
</evidence>
<keyword evidence="3 10" id="KW-0285">Flavoprotein</keyword>
<evidence type="ECO:0000256" key="8">
    <source>
        <dbReference type="ARBA" id="ARBA00031306"/>
    </source>
</evidence>
<dbReference type="EMBL" id="JAJTTA010000004">
    <property type="protein sequence ID" value="MCF0042759.1"/>
    <property type="molecule type" value="Genomic_DNA"/>
</dbReference>
<reference evidence="12" key="1">
    <citation type="submission" date="2021-12" db="EMBL/GenBank/DDBJ databases">
        <title>Novel species in genus Dyadobacter.</title>
        <authorList>
            <person name="Ma C."/>
        </authorList>
    </citation>
    <scope>NUCLEOTIDE SEQUENCE</scope>
    <source>
        <strain evidence="12">CY399</strain>
    </source>
</reference>
<dbReference type="PANTHER" id="PTHR30040:SF2">
    <property type="entry name" value="FAD:PROTEIN FMN TRANSFERASE"/>
    <property type="match status" value="1"/>
</dbReference>
<evidence type="ECO:0000313" key="12">
    <source>
        <dbReference type="EMBL" id="MCF0042759.1"/>
    </source>
</evidence>
<name>A0A9X1PCQ6_9BACT</name>
<evidence type="ECO:0000256" key="10">
    <source>
        <dbReference type="PIRNR" id="PIRNR006268"/>
    </source>
</evidence>
<keyword evidence="13" id="KW-1185">Reference proteome</keyword>
<dbReference type="GO" id="GO:0046872">
    <property type="term" value="F:metal ion binding"/>
    <property type="evidence" value="ECO:0007669"/>
    <property type="project" value="UniProtKB-UniRule"/>
</dbReference>
<comment type="similarity">
    <text evidence="10">Belongs to the ApbE family.</text>
</comment>
<evidence type="ECO:0000256" key="2">
    <source>
        <dbReference type="ARBA" id="ARBA00016337"/>
    </source>
</evidence>
<dbReference type="SUPFAM" id="SSF143631">
    <property type="entry name" value="ApbE-like"/>
    <property type="match status" value="1"/>
</dbReference>
<dbReference type="RefSeq" id="WP_234615597.1">
    <property type="nucleotide sequence ID" value="NZ_CP098806.1"/>
</dbReference>
<evidence type="ECO:0000256" key="11">
    <source>
        <dbReference type="PIRSR" id="PIRSR006268-2"/>
    </source>
</evidence>
<accession>A0A9X1PCQ6</accession>
<keyword evidence="4 10" id="KW-0808">Transferase</keyword>
<comment type="caution">
    <text evidence="12">The sequence shown here is derived from an EMBL/GenBank/DDBJ whole genome shotgun (WGS) entry which is preliminary data.</text>
</comment>
<keyword evidence="5 10" id="KW-0479">Metal-binding</keyword>
<protein>
    <recommendedName>
        <fullName evidence="2 10">FAD:protein FMN transferase</fullName>
        <ecNumber evidence="1 10">2.7.1.180</ecNumber>
    </recommendedName>
    <alternativeName>
        <fullName evidence="8 10">Flavin transferase</fullName>
    </alternativeName>
</protein>
<proteinExistence type="inferred from homology"/>
<dbReference type="Gene3D" id="3.10.520.10">
    <property type="entry name" value="ApbE-like domains"/>
    <property type="match status" value="1"/>
</dbReference>
<comment type="cofactor">
    <cofactor evidence="11">
        <name>Mg(2+)</name>
        <dbReference type="ChEBI" id="CHEBI:18420"/>
    </cofactor>
    <cofactor evidence="11">
        <name>Mn(2+)</name>
        <dbReference type="ChEBI" id="CHEBI:29035"/>
    </cofactor>
    <text evidence="11">Magnesium. Can also use manganese.</text>
</comment>
<evidence type="ECO:0000256" key="5">
    <source>
        <dbReference type="ARBA" id="ARBA00022723"/>
    </source>
</evidence>
<dbReference type="PANTHER" id="PTHR30040">
    <property type="entry name" value="THIAMINE BIOSYNTHESIS LIPOPROTEIN APBE"/>
    <property type="match status" value="1"/>
</dbReference>
<evidence type="ECO:0000313" key="13">
    <source>
        <dbReference type="Proteomes" id="UP001139700"/>
    </source>
</evidence>
<evidence type="ECO:0000256" key="4">
    <source>
        <dbReference type="ARBA" id="ARBA00022679"/>
    </source>
</evidence>
<dbReference type="InterPro" id="IPR024932">
    <property type="entry name" value="ApbE"/>
</dbReference>
<sequence>MKNAALHLLLFFFNPLTDISGYFGTDFLKYKASNELPLISISGEAQGTTYQIKYYDQKNRNLKSEIDSILQDFDRSLSLYRPDSEISQFNKSQSLTFKSPYFYPVLKKSQEVYEATNGAFDPTIMPLVEAYGFGAKKVKNPENVNIDSLLKLVGFHNIQFDTMSVRKNKSNVRLDFNGIAQGYSVDMIGAFLESKNINRYMVEIGGEVLCKGKKEQAKPWVAGIEDPLRSGSLIATVSLENRALTTAGNYHNHFTSNGQVFNHLINPKTGAMEQTSLLSVTVFARDAVTADGYDTAFFVMGVEKTKQFVATRKDLDVYLIYTNKNGGLETFVSAGVKDFIKEINQK</sequence>
<dbReference type="AlphaFoldDB" id="A0A9X1PCQ6"/>
<feature type="binding site" evidence="11">
    <location>
        <position position="295"/>
    </location>
    <ligand>
        <name>Mg(2+)</name>
        <dbReference type="ChEBI" id="CHEBI:18420"/>
    </ligand>
</feature>
<evidence type="ECO:0000256" key="9">
    <source>
        <dbReference type="ARBA" id="ARBA00048540"/>
    </source>
</evidence>
<dbReference type="Pfam" id="PF02424">
    <property type="entry name" value="ApbE"/>
    <property type="match status" value="1"/>
</dbReference>
<dbReference type="InterPro" id="IPR003374">
    <property type="entry name" value="ApbE-like_sf"/>
</dbReference>
<comment type="catalytic activity">
    <reaction evidence="9 10">
        <text>L-threonyl-[protein] + FAD = FMN-L-threonyl-[protein] + AMP + H(+)</text>
        <dbReference type="Rhea" id="RHEA:36847"/>
        <dbReference type="Rhea" id="RHEA-COMP:11060"/>
        <dbReference type="Rhea" id="RHEA-COMP:11061"/>
        <dbReference type="ChEBI" id="CHEBI:15378"/>
        <dbReference type="ChEBI" id="CHEBI:30013"/>
        <dbReference type="ChEBI" id="CHEBI:57692"/>
        <dbReference type="ChEBI" id="CHEBI:74257"/>
        <dbReference type="ChEBI" id="CHEBI:456215"/>
        <dbReference type="EC" id="2.7.1.180"/>
    </reaction>
</comment>
<evidence type="ECO:0000256" key="1">
    <source>
        <dbReference type="ARBA" id="ARBA00011955"/>
    </source>
</evidence>
<dbReference type="Proteomes" id="UP001139700">
    <property type="component" value="Unassembled WGS sequence"/>
</dbReference>
<feature type="binding site" evidence="11">
    <location>
        <position position="178"/>
    </location>
    <ligand>
        <name>Mg(2+)</name>
        <dbReference type="ChEBI" id="CHEBI:18420"/>
    </ligand>
</feature>
<organism evidence="12 13">
    <name type="scientific">Dyadobacter fanqingshengii</name>
    <dbReference type="NCBI Taxonomy" id="2906443"/>
    <lineage>
        <taxon>Bacteria</taxon>
        <taxon>Pseudomonadati</taxon>
        <taxon>Bacteroidota</taxon>
        <taxon>Cytophagia</taxon>
        <taxon>Cytophagales</taxon>
        <taxon>Spirosomataceae</taxon>
        <taxon>Dyadobacter</taxon>
    </lineage>
</organism>
<dbReference type="GO" id="GO:0016740">
    <property type="term" value="F:transferase activity"/>
    <property type="evidence" value="ECO:0007669"/>
    <property type="project" value="UniProtKB-UniRule"/>
</dbReference>
<keyword evidence="6 10" id="KW-0274">FAD</keyword>
<gene>
    <name evidence="12" type="ORF">LXM24_21835</name>
</gene>
<evidence type="ECO:0000256" key="3">
    <source>
        <dbReference type="ARBA" id="ARBA00022630"/>
    </source>
</evidence>
<dbReference type="PIRSF" id="PIRSF006268">
    <property type="entry name" value="ApbE"/>
    <property type="match status" value="1"/>
</dbReference>
<evidence type="ECO:0000256" key="6">
    <source>
        <dbReference type="ARBA" id="ARBA00022827"/>
    </source>
</evidence>
<feature type="binding site" evidence="11">
    <location>
        <position position="291"/>
    </location>
    <ligand>
        <name>Mg(2+)</name>
        <dbReference type="ChEBI" id="CHEBI:18420"/>
    </ligand>
</feature>
<keyword evidence="7 10" id="KW-0460">Magnesium</keyword>